<comment type="caution">
    <text evidence="2">The sequence shown here is derived from an EMBL/GenBank/DDBJ whole genome shotgun (WGS) entry which is preliminary data.</text>
</comment>
<feature type="transmembrane region" description="Helical" evidence="1">
    <location>
        <begin position="233"/>
        <end position="250"/>
    </location>
</feature>
<accession>A0ABU8K627</accession>
<feature type="transmembrane region" description="Helical" evidence="1">
    <location>
        <begin position="209"/>
        <end position="227"/>
    </location>
</feature>
<evidence type="ECO:0000313" key="3">
    <source>
        <dbReference type="Proteomes" id="UP001366503"/>
    </source>
</evidence>
<organism evidence="2 3">
    <name type="scientific">Mesorhizobium argentiipisi</name>
    <dbReference type="NCBI Taxonomy" id="3015175"/>
    <lineage>
        <taxon>Bacteria</taxon>
        <taxon>Pseudomonadati</taxon>
        <taxon>Pseudomonadota</taxon>
        <taxon>Alphaproteobacteria</taxon>
        <taxon>Hyphomicrobiales</taxon>
        <taxon>Phyllobacteriaceae</taxon>
        <taxon>Mesorhizobium</taxon>
    </lineage>
</organism>
<evidence type="ECO:0000256" key="1">
    <source>
        <dbReference type="SAM" id="Phobius"/>
    </source>
</evidence>
<keyword evidence="3" id="KW-1185">Reference proteome</keyword>
<reference evidence="2 3" key="1">
    <citation type="submission" date="2022-12" db="EMBL/GenBank/DDBJ databases">
        <authorList>
            <person name="Muema E."/>
        </authorList>
    </citation>
    <scope>NUCLEOTIDE SEQUENCE [LARGE SCALE GENOMIC DNA]</scope>
    <source>
        <strain evidence="3">1330</strain>
    </source>
</reference>
<dbReference type="RefSeq" id="WP_337091961.1">
    <property type="nucleotide sequence ID" value="NZ_JAPYKO010000002.1"/>
</dbReference>
<feature type="transmembrane region" description="Helical" evidence="1">
    <location>
        <begin position="45"/>
        <end position="65"/>
    </location>
</feature>
<protein>
    <submittedName>
        <fullName evidence="2">DUF2189 domain-containing protein</fullName>
    </submittedName>
</protein>
<keyword evidence="1" id="KW-1133">Transmembrane helix</keyword>
<dbReference type="InterPro" id="IPR018692">
    <property type="entry name" value="DUF2189"/>
</dbReference>
<gene>
    <name evidence="2" type="ORF">O7A05_03015</name>
</gene>
<feature type="transmembrane region" description="Helical" evidence="1">
    <location>
        <begin position="115"/>
        <end position="136"/>
    </location>
</feature>
<sequence length="277" mass="29901">MASFHVIAGASETLEHTRVRKVSISDLFDALRRGIDDFMVKPSHIVFLCMIYPLVGVVLATWTSGANALPLLFPLVSGFALIGPFAAIGLYEISRRREAGLDASWSHAFEVRNSPALPAIAAVGIMLFAIFIVWLLTAKLFYKYLFGPEPPTSLSSFIAEIFATGRGWTLIVLGHAIGFLFAVVVLCTTVVAFPLLLDRDVGAYEAIHTSVRVVLANPIVMAVWGLIVAVGLIIGSLPIFAGLAVVLPILGHSTWHVYRKAVEPAATPDRRSNPPLS</sequence>
<dbReference type="Pfam" id="PF09955">
    <property type="entry name" value="DUF2189"/>
    <property type="match status" value="1"/>
</dbReference>
<feature type="transmembrane region" description="Helical" evidence="1">
    <location>
        <begin position="71"/>
        <end position="94"/>
    </location>
</feature>
<name>A0ABU8K627_9HYPH</name>
<evidence type="ECO:0000313" key="2">
    <source>
        <dbReference type="EMBL" id="MEI9401165.1"/>
    </source>
</evidence>
<dbReference type="EMBL" id="JAPYKO010000002">
    <property type="protein sequence ID" value="MEI9401165.1"/>
    <property type="molecule type" value="Genomic_DNA"/>
</dbReference>
<keyword evidence="1" id="KW-0812">Transmembrane</keyword>
<proteinExistence type="predicted"/>
<dbReference type="Proteomes" id="UP001366503">
    <property type="component" value="Unassembled WGS sequence"/>
</dbReference>
<feature type="transmembrane region" description="Helical" evidence="1">
    <location>
        <begin position="176"/>
        <end position="197"/>
    </location>
</feature>
<keyword evidence="1" id="KW-0472">Membrane</keyword>